<name>A0A1Y2DME1_9FUNG</name>
<dbReference type="Gene3D" id="3.40.50.300">
    <property type="entry name" value="P-loop containing nucleotide triphosphate hydrolases"/>
    <property type="match status" value="2"/>
</dbReference>
<protein>
    <recommendedName>
        <fullName evidence="7">ATP-dependent RNA helicase</fullName>
        <ecNumber evidence="7">3.6.4.13</ecNumber>
    </recommendedName>
</protein>
<evidence type="ECO:0000256" key="7">
    <source>
        <dbReference type="RuleBase" id="RU365068"/>
    </source>
</evidence>
<dbReference type="InterPro" id="IPR027417">
    <property type="entry name" value="P-loop_NTPase"/>
</dbReference>
<proteinExistence type="inferred from homology"/>
<dbReference type="SMART" id="SM00487">
    <property type="entry name" value="DEXDc"/>
    <property type="match status" value="1"/>
</dbReference>
<dbReference type="GO" id="GO:0003723">
    <property type="term" value="F:RNA binding"/>
    <property type="evidence" value="ECO:0007669"/>
    <property type="project" value="UniProtKB-UniRule"/>
</dbReference>
<keyword evidence="2 6" id="KW-0378">Hydrolase</keyword>
<feature type="compositionally biased region" description="Acidic residues" evidence="8">
    <location>
        <begin position="724"/>
        <end position="740"/>
    </location>
</feature>
<keyword evidence="1 6" id="KW-0547">Nucleotide-binding</keyword>
<sequence length="785" mass="89764">MLINNILFNKKNKNSTIILHLMVRKKEGRKKKYKKEEISKKNSKELNIEKEKNSQKQDKFEDKGKKDIKKRKIEIEKDENDEIIENDENNVNNINTEEDIEIQQHINKKKRLENIENRKKIREEQRKQKKEKSLLGLPEWLAKPILISPYIEQNEENDINNSKFYLSKTVINCLNQMKITHLFPVQTSVLPFLLSTPTSTRMTGDLCVSAPTGSGKTLAYVLPIVETLSKRIIQRLRALIILPTRDLVAQVKETFNYFTHKTNLKVIAITGSISFSNEQSQLIDEKTGNCKVDIVIATPGRLIDHLNGTPGFTLSHLRYLIIDEADRLLNQHYQDWLNQVLNCINSVSNDDDISDNNKSSNTSIFKEGFNSFNINEYGLPEHSAKTFRKNNANLVTDINFDYLSNENKINHCTPVQKLLFSATLTRNPAKIASLQLFNPTYISVSTIVTNSNANEDGIEGNNEEVSLVDSHYVIPPELHESMMVCKDSGQKPLALFHLLFNMKVKNALCFTNSLESAHRLGRLIHIFNKLWEKKISEEESDDNDDPMDEDNKKSSFTPVTTAVISSEMPLATRRKILHSSKLPTIIICSDIMARGLDLSNNLSFDYVINYEIPNRPKTYVHRVGRTARAGKEGQAISIVEAREAKWFKDMMSRIDREDNRKVKKNNFKDKDISPFYEAYNDALKELKEEVYQKKFNKNSDKDSKKKKGKKEEEKEEEKEKKEDEESETNSESESSDDDDSSSNSSSESESNDDDSSSSSESDSSNDDSSSESDSSNEDSSSESEN</sequence>
<feature type="region of interest" description="Disordered" evidence="8">
    <location>
        <begin position="27"/>
        <end position="66"/>
    </location>
</feature>
<evidence type="ECO:0000256" key="4">
    <source>
        <dbReference type="ARBA" id="ARBA00022840"/>
    </source>
</evidence>
<dbReference type="EMBL" id="MCOG01000061">
    <property type="protein sequence ID" value="ORY60442.1"/>
    <property type="molecule type" value="Genomic_DNA"/>
</dbReference>
<dbReference type="InterPro" id="IPR011545">
    <property type="entry name" value="DEAD/DEAH_box_helicase_dom"/>
</dbReference>
<dbReference type="Pfam" id="PF00270">
    <property type="entry name" value="DEAD"/>
    <property type="match status" value="1"/>
</dbReference>
<dbReference type="CDD" id="cd17956">
    <property type="entry name" value="DEADc_DDX51"/>
    <property type="match status" value="1"/>
</dbReference>
<keyword evidence="12" id="KW-1185">Reference proteome</keyword>
<accession>A0A1Y2DME1</accession>
<evidence type="ECO:0000256" key="5">
    <source>
        <dbReference type="ARBA" id="ARBA00022884"/>
    </source>
</evidence>
<evidence type="ECO:0000256" key="6">
    <source>
        <dbReference type="RuleBase" id="RU000492"/>
    </source>
</evidence>
<evidence type="ECO:0000313" key="12">
    <source>
        <dbReference type="Proteomes" id="UP000193920"/>
    </source>
</evidence>
<dbReference type="PROSITE" id="PS00039">
    <property type="entry name" value="DEAD_ATP_HELICASE"/>
    <property type="match status" value="1"/>
</dbReference>
<dbReference type="OrthoDB" id="3370at2759"/>
<dbReference type="STRING" id="1754190.A0A1Y2DME1"/>
<dbReference type="InterPro" id="IPR014001">
    <property type="entry name" value="Helicase_ATP-bd"/>
</dbReference>
<dbReference type="AlphaFoldDB" id="A0A1Y2DME1"/>
<feature type="region of interest" description="Disordered" evidence="8">
    <location>
        <begin position="696"/>
        <end position="785"/>
    </location>
</feature>
<dbReference type="Proteomes" id="UP000193920">
    <property type="component" value="Unassembled WGS sequence"/>
</dbReference>
<dbReference type="CDD" id="cd18787">
    <property type="entry name" value="SF2_C_DEAD"/>
    <property type="match status" value="1"/>
</dbReference>
<dbReference type="InterPro" id="IPR001650">
    <property type="entry name" value="Helicase_C-like"/>
</dbReference>
<evidence type="ECO:0000313" key="11">
    <source>
        <dbReference type="EMBL" id="ORY60442.1"/>
    </source>
</evidence>
<dbReference type="InterPro" id="IPR000629">
    <property type="entry name" value="RNA-helicase_DEAD-box_CS"/>
</dbReference>
<dbReference type="GO" id="GO:0016787">
    <property type="term" value="F:hydrolase activity"/>
    <property type="evidence" value="ECO:0007669"/>
    <property type="project" value="UniProtKB-KW"/>
</dbReference>
<feature type="compositionally biased region" description="Basic and acidic residues" evidence="8">
    <location>
        <begin position="696"/>
        <end position="723"/>
    </location>
</feature>
<dbReference type="PANTHER" id="PTHR24031">
    <property type="entry name" value="RNA HELICASE"/>
    <property type="match status" value="1"/>
</dbReference>
<evidence type="ECO:0000256" key="3">
    <source>
        <dbReference type="ARBA" id="ARBA00022806"/>
    </source>
</evidence>
<reference evidence="11 12" key="1">
    <citation type="submission" date="2016-08" db="EMBL/GenBank/DDBJ databases">
        <title>A Parts List for Fungal Cellulosomes Revealed by Comparative Genomics.</title>
        <authorList>
            <consortium name="DOE Joint Genome Institute"/>
            <person name="Haitjema C.H."/>
            <person name="Gilmore S.P."/>
            <person name="Henske J.K."/>
            <person name="Solomon K.V."/>
            <person name="De Groot R."/>
            <person name="Kuo A."/>
            <person name="Mondo S.J."/>
            <person name="Salamov A.A."/>
            <person name="Labutti K."/>
            <person name="Zhao Z."/>
            <person name="Chiniquy J."/>
            <person name="Barry K."/>
            <person name="Brewer H.M."/>
            <person name="Purvine S.O."/>
            <person name="Wright A.T."/>
            <person name="Boxma B."/>
            <person name="Van Alen T."/>
            <person name="Hackstein J.H."/>
            <person name="Baker S.E."/>
            <person name="Grigoriev I.V."/>
            <person name="O'Malley M.A."/>
        </authorList>
    </citation>
    <scope>NUCLEOTIDE SEQUENCE [LARGE SCALE GENOMIC DNA]</scope>
    <source>
        <strain evidence="11 12">G1</strain>
    </source>
</reference>
<evidence type="ECO:0000259" key="9">
    <source>
        <dbReference type="PROSITE" id="PS51192"/>
    </source>
</evidence>
<keyword evidence="5 7" id="KW-0694">RNA-binding</keyword>
<gene>
    <name evidence="11" type="ORF">LY90DRAFT_668650</name>
</gene>
<keyword evidence="4 6" id="KW-0067">ATP-binding</keyword>
<dbReference type="SMART" id="SM00490">
    <property type="entry name" value="HELICc"/>
    <property type="match status" value="1"/>
</dbReference>
<dbReference type="PROSITE" id="PS51192">
    <property type="entry name" value="HELICASE_ATP_BIND_1"/>
    <property type="match status" value="1"/>
</dbReference>
<feature type="compositionally biased region" description="Acidic residues" evidence="8">
    <location>
        <begin position="763"/>
        <end position="785"/>
    </location>
</feature>
<feature type="domain" description="Helicase C-terminal" evidence="10">
    <location>
        <begin position="494"/>
        <end position="673"/>
    </location>
</feature>
<comment type="caution">
    <text evidence="11">The sequence shown here is derived from an EMBL/GenBank/DDBJ whole genome shotgun (WGS) entry which is preliminary data.</text>
</comment>
<evidence type="ECO:0000256" key="1">
    <source>
        <dbReference type="ARBA" id="ARBA00022741"/>
    </source>
</evidence>
<comment type="domain">
    <text evidence="7">The Q motif is unique to and characteristic of the DEAD box family of RNA helicases and controls ATP binding and hydrolysis.</text>
</comment>
<dbReference type="Pfam" id="PF00271">
    <property type="entry name" value="Helicase_C"/>
    <property type="match status" value="1"/>
</dbReference>
<dbReference type="EC" id="3.6.4.13" evidence="7"/>
<feature type="domain" description="Helicase ATP-binding" evidence="9">
    <location>
        <begin position="197"/>
        <end position="442"/>
    </location>
</feature>
<evidence type="ECO:0000259" key="10">
    <source>
        <dbReference type="PROSITE" id="PS51194"/>
    </source>
</evidence>
<comment type="catalytic activity">
    <reaction evidence="7">
        <text>ATP + H2O = ADP + phosphate + H(+)</text>
        <dbReference type="Rhea" id="RHEA:13065"/>
        <dbReference type="ChEBI" id="CHEBI:15377"/>
        <dbReference type="ChEBI" id="CHEBI:15378"/>
        <dbReference type="ChEBI" id="CHEBI:30616"/>
        <dbReference type="ChEBI" id="CHEBI:43474"/>
        <dbReference type="ChEBI" id="CHEBI:456216"/>
        <dbReference type="EC" id="3.6.4.13"/>
    </reaction>
</comment>
<organism evidence="11 12">
    <name type="scientific">Neocallimastix californiae</name>
    <dbReference type="NCBI Taxonomy" id="1754190"/>
    <lineage>
        <taxon>Eukaryota</taxon>
        <taxon>Fungi</taxon>
        <taxon>Fungi incertae sedis</taxon>
        <taxon>Chytridiomycota</taxon>
        <taxon>Chytridiomycota incertae sedis</taxon>
        <taxon>Neocallimastigomycetes</taxon>
        <taxon>Neocallimastigales</taxon>
        <taxon>Neocallimastigaceae</taxon>
        <taxon>Neocallimastix</taxon>
    </lineage>
</organism>
<dbReference type="GO" id="GO:0003724">
    <property type="term" value="F:RNA helicase activity"/>
    <property type="evidence" value="ECO:0007669"/>
    <property type="project" value="UniProtKB-EC"/>
</dbReference>
<comment type="similarity">
    <text evidence="6">Belongs to the DEAD box helicase family.</text>
</comment>
<feature type="compositionally biased region" description="Basic and acidic residues" evidence="8">
    <location>
        <begin position="34"/>
        <end position="65"/>
    </location>
</feature>
<comment type="function">
    <text evidence="7">RNA helicase.</text>
</comment>
<evidence type="ECO:0000256" key="2">
    <source>
        <dbReference type="ARBA" id="ARBA00022801"/>
    </source>
</evidence>
<dbReference type="SUPFAM" id="SSF52540">
    <property type="entry name" value="P-loop containing nucleoside triphosphate hydrolases"/>
    <property type="match status" value="2"/>
</dbReference>
<dbReference type="PROSITE" id="PS51194">
    <property type="entry name" value="HELICASE_CTER"/>
    <property type="match status" value="1"/>
</dbReference>
<dbReference type="GO" id="GO:0005524">
    <property type="term" value="F:ATP binding"/>
    <property type="evidence" value="ECO:0007669"/>
    <property type="project" value="UniProtKB-UniRule"/>
</dbReference>
<evidence type="ECO:0000256" key="8">
    <source>
        <dbReference type="SAM" id="MobiDB-lite"/>
    </source>
</evidence>
<keyword evidence="3 6" id="KW-0347">Helicase</keyword>